<dbReference type="AlphaFoldDB" id="A0AAD3TAV2"/>
<organism evidence="1 2">
    <name type="scientific">Nepenthes gracilis</name>
    <name type="common">Slender pitcher plant</name>
    <dbReference type="NCBI Taxonomy" id="150966"/>
    <lineage>
        <taxon>Eukaryota</taxon>
        <taxon>Viridiplantae</taxon>
        <taxon>Streptophyta</taxon>
        <taxon>Embryophyta</taxon>
        <taxon>Tracheophyta</taxon>
        <taxon>Spermatophyta</taxon>
        <taxon>Magnoliopsida</taxon>
        <taxon>eudicotyledons</taxon>
        <taxon>Gunneridae</taxon>
        <taxon>Pentapetalae</taxon>
        <taxon>Caryophyllales</taxon>
        <taxon>Nepenthaceae</taxon>
        <taxon>Nepenthes</taxon>
    </lineage>
</organism>
<name>A0AAD3TAV2_NEPGR</name>
<sequence>MNSRYEFIEMMVLDRCFILELFRGVAVGFKDLRYASNDPMFSVRVTMHSSQRDMIMLENQIPLFLTGCLVFSWESQIKRG</sequence>
<dbReference type="PANTHER" id="PTHR31549">
    <property type="entry name" value="PROTEIN, PUTATIVE (DUF247)-RELATED-RELATED"/>
    <property type="match status" value="1"/>
</dbReference>
<dbReference type="InterPro" id="IPR004158">
    <property type="entry name" value="DUF247_pln"/>
</dbReference>
<dbReference type="EMBL" id="BSYO01000029">
    <property type="protein sequence ID" value="GMH25221.1"/>
    <property type="molecule type" value="Genomic_DNA"/>
</dbReference>
<keyword evidence="2" id="KW-1185">Reference proteome</keyword>
<evidence type="ECO:0000313" key="2">
    <source>
        <dbReference type="Proteomes" id="UP001279734"/>
    </source>
</evidence>
<gene>
    <name evidence="1" type="ORF">Nepgr_027064</name>
</gene>
<reference evidence="1" key="1">
    <citation type="submission" date="2023-05" db="EMBL/GenBank/DDBJ databases">
        <title>Nepenthes gracilis genome sequencing.</title>
        <authorList>
            <person name="Fukushima K."/>
        </authorList>
    </citation>
    <scope>NUCLEOTIDE SEQUENCE</scope>
    <source>
        <strain evidence="1">SING2019-196</strain>
    </source>
</reference>
<proteinExistence type="predicted"/>
<evidence type="ECO:0000313" key="1">
    <source>
        <dbReference type="EMBL" id="GMH25221.1"/>
    </source>
</evidence>
<comment type="caution">
    <text evidence="1">The sequence shown here is derived from an EMBL/GenBank/DDBJ whole genome shotgun (WGS) entry which is preliminary data.</text>
</comment>
<protein>
    <submittedName>
        <fullName evidence="1">Uncharacterized protein</fullName>
    </submittedName>
</protein>
<dbReference type="PANTHER" id="PTHR31549:SF25">
    <property type="entry name" value="PROTEIN, PUTATIVE (DUF247)-RELATED"/>
    <property type="match status" value="1"/>
</dbReference>
<dbReference type="Pfam" id="PF03140">
    <property type="entry name" value="DUF247"/>
    <property type="match status" value="1"/>
</dbReference>
<dbReference type="Proteomes" id="UP001279734">
    <property type="component" value="Unassembled WGS sequence"/>
</dbReference>
<accession>A0AAD3TAV2</accession>